<name>A0A2H4SDB0_CORMI</name>
<feature type="compositionally biased region" description="Basic and acidic residues" evidence="1">
    <location>
        <begin position="1"/>
        <end position="11"/>
    </location>
</feature>
<feature type="compositionally biased region" description="Polar residues" evidence="1">
    <location>
        <begin position="49"/>
        <end position="61"/>
    </location>
</feature>
<reference evidence="2 3" key="1">
    <citation type="journal article" date="2017" name="BMC Genomics">
        <title>Chromosome level assembly and secondary metabolite potential of the parasitic fungus Cordyceps militaris.</title>
        <authorList>
            <person name="Kramer G.J."/>
            <person name="Nodwell J.R."/>
        </authorList>
    </citation>
    <scope>NUCLEOTIDE SEQUENCE [LARGE SCALE GENOMIC DNA]</scope>
    <source>
        <strain evidence="2 3">ATCC 34164</strain>
    </source>
</reference>
<organism evidence="2 3">
    <name type="scientific">Cordyceps militaris</name>
    <name type="common">Caterpillar fungus</name>
    <name type="synonym">Clavaria militaris</name>
    <dbReference type="NCBI Taxonomy" id="73501"/>
    <lineage>
        <taxon>Eukaryota</taxon>
        <taxon>Fungi</taxon>
        <taxon>Dikarya</taxon>
        <taxon>Ascomycota</taxon>
        <taxon>Pezizomycotina</taxon>
        <taxon>Sordariomycetes</taxon>
        <taxon>Hypocreomycetidae</taxon>
        <taxon>Hypocreales</taxon>
        <taxon>Cordycipitaceae</taxon>
        <taxon>Cordyceps</taxon>
    </lineage>
</organism>
<dbReference type="AlphaFoldDB" id="A0A2H4SDB0"/>
<protein>
    <submittedName>
        <fullName evidence="2">Uncharacterized protein</fullName>
    </submittedName>
</protein>
<dbReference type="Proteomes" id="UP000323067">
    <property type="component" value="Chromosome vi"/>
</dbReference>
<dbReference type="VEuPathDB" id="FungiDB:A9K55_006638"/>
<sequence length="280" mass="30438">MGGVIEREGTRARARAKARASQGSSLGWAELVEKEEEGTTDKERGGNAPTLQSACHTQSGPATELLPQSARLSRYDWVLLVPVPAKTYVRVLFFVARMVGKQARGVWHEGPFCVVRMVLGEWPAKTDTGHKYSVHCAKSAAQGAPVHRALRSETGGRAGTCTVTDKTDGARPSKRVVVGVGVVWWAKQYLVEELVPGSAGQPGSLTSYLLSALSQTVLGAWCCWVRCGAGVFEVLQQTRREGTKRAEWSLAREQLALVGWQLAPVDLHPPNQTDGRRLRV</sequence>
<dbReference type="EMBL" id="CP023323">
    <property type="protein sequence ID" value="ATY61094.1"/>
    <property type="molecule type" value="Genomic_DNA"/>
</dbReference>
<gene>
    <name evidence="2" type="ORF">A9K55_006638</name>
</gene>
<evidence type="ECO:0000256" key="1">
    <source>
        <dbReference type="SAM" id="MobiDB-lite"/>
    </source>
</evidence>
<evidence type="ECO:0000313" key="3">
    <source>
        <dbReference type="Proteomes" id="UP000323067"/>
    </source>
</evidence>
<dbReference type="VEuPathDB" id="FungiDB:CCM_02274"/>
<proteinExistence type="predicted"/>
<accession>A0A2H4SDB0</accession>
<evidence type="ECO:0000313" key="2">
    <source>
        <dbReference type="EMBL" id="ATY61094.1"/>
    </source>
</evidence>
<feature type="region of interest" description="Disordered" evidence="1">
    <location>
        <begin position="1"/>
        <end position="62"/>
    </location>
</feature>